<dbReference type="Proteomes" id="UP001178508">
    <property type="component" value="Chromosome 21"/>
</dbReference>
<dbReference type="InterPro" id="IPR026519">
    <property type="entry name" value="THAP7"/>
</dbReference>
<dbReference type="GO" id="GO:0005634">
    <property type="term" value="C:nucleus"/>
    <property type="evidence" value="ECO:0007669"/>
    <property type="project" value="TreeGrafter"/>
</dbReference>
<dbReference type="PROSITE" id="PS50950">
    <property type="entry name" value="ZF_THAP"/>
    <property type="match status" value="1"/>
</dbReference>
<evidence type="ECO:0000313" key="9">
    <source>
        <dbReference type="Proteomes" id="UP001178508"/>
    </source>
</evidence>
<dbReference type="InterPro" id="IPR006612">
    <property type="entry name" value="THAP_Znf"/>
</dbReference>
<dbReference type="EMBL" id="OY660884">
    <property type="protein sequence ID" value="CAJ1083671.1"/>
    <property type="molecule type" value="Genomic_DNA"/>
</dbReference>
<name>A0AAV1HF79_XYRNO</name>
<dbReference type="GO" id="GO:0003677">
    <property type="term" value="F:DNA binding"/>
    <property type="evidence" value="ECO:0007669"/>
    <property type="project" value="UniProtKB-UniRule"/>
</dbReference>
<dbReference type="PANTHER" id="PTHR47502:SF1">
    <property type="entry name" value="THAP DOMAIN-CONTAINING PROTEIN 7"/>
    <property type="match status" value="1"/>
</dbReference>
<dbReference type="SMART" id="SM00980">
    <property type="entry name" value="THAP"/>
    <property type="match status" value="1"/>
</dbReference>
<organism evidence="8 9">
    <name type="scientific">Xyrichtys novacula</name>
    <name type="common">Pearly razorfish</name>
    <name type="synonym">Hemipteronotus novacula</name>
    <dbReference type="NCBI Taxonomy" id="13765"/>
    <lineage>
        <taxon>Eukaryota</taxon>
        <taxon>Metazoa</taxon>
        <taxon>Chordata</taxon>
        <taxon>Craniata</taxon>
        <taxon>Vertebrata</taxon>
        <taxon>Euteleostomi</taxon>
        <taxon>Actinopterygii</taxon>
        <taxon>Neopterygii</taxon>
        <taxon>Teleostei</taxon>
        <taxon>Neoteleostei</taxon>
        <taxon>Acanthomorphata</taxon>
        <taxon>Eupercaria</taxon>
        <taxon>Labriformes</taxon>
        <taxon>Labridae</taxon>
        <taxon>Xyrichtys</taxon>
    </lineage>
</organism>
<accession>A0AAV1HF79</accession>
<dbReference type="GO" id="GO:0006355">
    <property type="term" value="P:regulation of DNA-templated transcription"/>
    <property type="evidence" value="ECO:0007669"/>
    <property type="project" value="TreeGrafter"/>
</dbReference>
<feature type="region of interest" description="Disordered" evidence="6">
    <location>
        <begin position="140"/>
        <end position="234"/>
    </location>
</feature>
<evidence type="ECO:0000256" key="6">
    <source>
        <dbReference type="SAM" id="MobiDB-lite"/>
    </source>
</evidence>
<sequence>MRSLAHFSTGRQSGNKKRRRSFIGRRKKVNGGEVSHIREVGICSAVMPRHCSAGGCKSRDNRESRTAGITFHKLPKEETRRKLWITNSRRADPWDPQSDFVYFCSRHFTPESFELTGYSGIRRLREDAFPTVFNLPATAKPKRAGRLQKQGDTSLRKNLLSSDQEKTQERQEKDDSHPSEEAAGQRSAAAPEQTPENTPAPSQGLSEGGANSPEEKAPPPEPEPRPVSPSRYMRRLPPPPGFYLSKEHSYAQLCPLLWRKRYDQAIGCLEKALMQLHAARRRENRLRSTVHRLQDKRLRQALQVSRDLFKDRTSWRSWSPGGERRRGLGGCDLGEGEKDVCEDTGESEDGGGDQLELGGSISGYEEERGRCFFCGRGQGKSRGSKTGDHRQNTAEDVSQRKNSNCPRSNAEKVQETEMFRSQSPPEMRPSGSGPSVLVQTQTLQPVTPAGPSLSGVHEQFLGSQQTFVLSEGDPESAGQQLFWLQDCAQGQVVLVPVPTEERLQGLLKKDSDGVQTVLVSEVDLKGGFGQLTESGGGLCGDGELNEQQTVPNLREDVREKLKEHLEGFHLQLSSEFLT</sequence>
<feature type="region of interest" description="Disordered" evidence="6">
    <location>
        <begin position="376"/>
        <end position="434"/>
    </location>
</feature>
<dbReference type="SMART" id="SM00692">
    <property type="entry name" value="DM3"/>
    <property type="match status" value="1"/>
</dbReference>
<keyword evidence="4 5" id="KW-0238">DNA-binding</keyword>
<dbReference type="Pfam" id="PF05485">
    <property type="entry name" value="THAP"/>
    <property type="match status" value="1"/>
</dbReference>
<dbReference type="AlphaFoldDB" id="A0AAV1HF79"/>
<gene>
    <name evidence="8" type="ORF">XNOV1_A014469</name>
</gene>
<feature type="compositionally biased region" description="Basic and acidic residues" evidence="6">
    <location>
        <begin position="213"/>
        <end position="224"/>
    </location>
</feature>
<keyword evidence="1" id="KW-0479">Metal-binding</keyword>
<dbReference type="PANTHER" id="PTHR47502">
    <property type="entry name" value="THAP DOMAIN-CONTAINING PROTEIN 7"/>
    <property type="match status" value="1"/>
</dbReference>
<evidence type="ECO:0000259" key="7">
    <source>
        <dbReference type="PROSITE" id="PS50950"/>
    </source>
</evidence>
<protein>
    <submittedName>
        <fullName evidence="8">THAP domain-containing protein 7</fullName>
    </submittedName>
</protein>
<feature type="compositionally biased region" description="Basic and acidic residues" evidence="6">
    <location>
        <begin position="409"/>
        <end position="418"/>
    </location>
</feature>
<feature type="region of interest" description="Disordered" evidence="6">
    <location>
        <begin position="1"/>
        <end position="27"/>
    </location>
</feature>
<keyword evidence="2 5" id="KW-0863">Zinc-finger</keyword>
<keyword evidence="3" id="KW-0862">Zinc</keyword>
<evidence type="ECO:0000256" key="4">
    <source>
        <dbReference type="ARBA" id="ARBA00023125"/>
    </source>
</evidence>
<feature type="compositionally biased region" description="Polar residues" evidence="6">
    <location>
        <begin position="194"/>
        <end position="205"/>
    </location>
</feature>
<dbReference type="GO" id="GO:0008270">
    <property type="term" value="F:zinc ion binding"/>
    <property type="evidence" value="ECO:0007669"/>
    <property type="project" value="UniProtKB-KW"/>
</dbReference>
<feature type="domain" description="THAP-type" evidence="7">
    <location>
        <begin position="47"/>
        <end position="133"/>
    </location>
</feature>
<feature type="region of interest" description="Disordered" evidence="6">
    <location>
        <begin position="319"/>
        <end position="360"/>
    </location>
</feature>
<feature type="compositionally biased region" description="Basic residues" evidence="6">
    <location>
        <begin position="14"/>
        <end position="27"/>
    </location>
</feature>
<evidence type="ECO:0000256" key="2">
    <source>
        <dbReference type="ARBA" id="ARBA00022771"/>
    </source>
</evidence>
<feature type="compositionally biased region" description="Basic and acidic residues" evidence="6">
    <location>
        <begin position="163"/>
        <end position="180"/>
    </location>
</feature>
<reference evidence="8" key="1">
    <citation type="submission" date="2023-08" db="EMBL/GenBank/DDBJ databases">
        <authorList>
            <person name="Alioto T."/>
            <person name="Alioto T."/>
            <person name="Gomez Garrido J."/>
        </authorList>
    </citation>
    <scope>NUCLEOTIDE SEQUENCE</scope>
</reference>
<evidence type="ECO:0000256" key="1">
    <source>
        <dbReference type="ARBA" id="ARBA00022723"/>
    </source>
</evidence>
<proteinExistence type="predicted"/>
<evidence type="ECO:0000256" key="3">
    <source>
        <dbReference type="ARBA" id="ARBA00022833"/>
    </source>
</evidence>
<evidence type="ECO:0000313" key="8">
    <source>
        <dbReference type="EMBL" id="CAJ1083671.1"/>
    </source>
</evidence>
<feature type="compositionally biased region" description="Acidic residues" evidence="6">
    <location>
        <begin position="342"/>
        <end position="351"/>
    </location>
</feature>
<feature type="compositionally biased region" description="Basic and acidic residues" evidence="6">
    <location>
        <begin position="385"/>
        <end position="399"/>
    </location>
</feature>
<evidence type="ECO:0000256" key="5">
    <source>
        <dbReference type="PROSITE-ProRule" id="PRU00309"/>
    </source>
</evidence>
<dbReference type="SUPFAM" id="SSF57716">
    <property type="entry name" value="Glucocorticoid receptor-like (DNA-binding domain)"/>
    <property type="match status" value="1"/>
</dbReference>
<keyword evidence="9" id="KW-1185">Reference proteome</keyword>